<reference evidence="3 4" key="1">
    <citation type="submission" date="2020-02" db="EMBL/GenBank/DDBJ databases">
        <authorList>
            <person name="Kim H.M."/>
            <person name="Jeon C.O."/>
        </authorList>
    </citation>
    <scope>NUCLEOTIDE SEQUENCE [LARGE SCALE GENOMIC DNA]</scope>
    <source>
        <strain evidence="3 4">PeD5</strain>
    </source>
</reference>
<dbReference type="SMART" id="SM00554">
    <property type="entry name" value="FAS1"/>
    <property type="match status" value="1"/>
</dbReference>
<evidence type="ECO:0000313" key="3">
    <source>
        <dbReference type="EMBL" id="NGM24179.1"/>
    </source>
</evidence>
<dbReference type="RefSeq" id="WP_164698091.1">
    <property type="nucleotide sequence ID" value="NZ_JAAIKB010000026.1"/>
</dbReference>
<dbReference type="Pfam" id="PF02469">
    <property type="entry name" value="Fasciclin"/>
    <property type="match status" value="1"/>
</dbReference>
<dbReference type="AlphaFoldDB" id="A0A6M1LVX3"/>
<keyword evidence="1" id="KW-0732">Signal</keyword>
<dbReference type="InterPro" id="IPR000782">
    <property type="entry name" value="FAS1_domain"/>
</dbReference>
<dbReference type="PANTHER" id="PTHR10900:SF77">
    <property type="entry name" value="FI19380P1"/>
    <property type="match status" value="1"/>
</dbReference>
<accession>A0A6M1LVX3</accession>
<evidence type="ECO:0000259" key="2">
    <source>
        <dbReference type="PROSITE" id="PS50213"/>
    </source>
</evidence>
<evidence type="ECO:0000313" key="4">
    <source>
        <dbReference type="Proteomes" id="UP000475385"/>
    </source>
</evidence>
<organism evidence="3 4">
    <name type="scientific">Falsiroseomonas algicola</name>
    <dbReference type="NCBI Taxonomy" id="2716930"/>
    <lineage>
        <taxon>Bacteria</taxon>
        <taxon>Pseudomonadati</taxon>
        <taxon>Pseudomonadota</taxon>
        <taxon>Alphaproteobacteria</taxon>
        <taxon>Acetobacterales</taxon>
        <taxon>Roseomonadaceae</taxon>
        <taxon>Falsiroseomonas</taxon>
    </lineage>
</organism>
<dbReference type="Gene3D" id="2.30.180.10">
    <property type="entry name" value="FAS1 domain"/>
    <property type="match status" value="1"/>
</dbReference>
<dbReference type="InterPro" id="IPR050904">
    <property type="entry name" value="Adhesion/Biosynth-related"/>
</dbReference>
<feature type="domain" description="FAS1" evidence="2">
    <location>
        <begin position="31"/>
        <end position="177"/>
    </location>
</feature>
<evidence type="ECO:0000256" key="1">
    <source>
        <dbReference type="SAM" id="SignalP"/>
    </source>
</evidence>
<dbReference type="PROSITE" id="PS50213">
    <property type="entry name" value="FAS1"/>
    <property type="match status" value="1"/>
</dbReference>
<comment type="caution">
    <text evidence="3">The sequence shown here is derived from an EMBL/GenBank/DDBJ whole genome shotgun (WGS) entry which is preliminary data.</text>
</comment>
<feature type="chain" id="PRO_5026650108" evidence="1">
    <location>
        <begin position="30"/>
        <end position="179"/>
    </location>
</feature>
<name>A0A6M1LVX3_9PROT</name>
<dbReference type="Proteomes" id="UP000475385">
    <property type="component" value="Unassembled WGS sequence"/>
</dbReference>
<sequence length="179" mass="18320">MTSRPILPRIAAATLGLAGLVLTAGGAAAQNTNCIDTLAAMPGASRFVDVAVRTHVAQDLREVGPFTIFVPTDDAVAKVAPGLANVVFPGQTSGERTADPVVGPAVINAHILPGRYTSSSLRPGESVTMRTRAGTQLTIANEGGAYVLTAPNGQRAVVTLGDRLCSNGVVHVIDTALVR</sequence>
<dbReference type="PANTHER" id="PTHR10900">
    <property type="entry name" value="PERIOSTIN-RELATED"/>
    <property type="match status" value="1"/>
</dbReference>
<dbReference type="GO" id="GO:0005615">
    <property type="term" value="C:extracellular space"/>
    <property type="evidence" value="ECO:0007669"/>
    <property type="project" value="TreeGrafter"/>
</dbReference>
<dbReference type="SUPFAM" id="SSF82153">
    <property type="entry name" value="FAS1 domain"/>
    <property type="match status" value="1"/>
</dbReference>
<dbReference type="InterPro" id="IPR036378">
    <property type="entry name" value="FAS1_dom_sf"/>
</dbReference>
<gene>
    <name evidence="3" type="ORF">G3576_29585</name>
</gene>
<keyword evidence="4" id="KW-1185">Reference proteome</keyword>
<feature type="signal peptide" evidence="1">
    <location>
        <begin position="1"/>
        <end position="29"/>
    </location>
</feature>
<protein>
    <submittedName>
        <fullName evidence="3">Fasciclin domain-containing protein</fullName>
    </submittedName>
</protein>
<reference evidence="3 4" key="2">
    <citation type="submission" date="2020-03" db="EMBL/GenBank/DDBJ databases">
        <title>Roseomonas stagni sp. nov., isolated from pond water in Japan.</title>
        <authorList>
            <person name="Furuhata K."/>
            <person name="Miyamoto H."/>
            <person name="Goto K."/>
        </authorList>
    </citation>
    <scope>NUCLEOTIDE SEQUENCE [LARGE SCALE GENOMIC DNA]</scope>
    <source>
        <strain evidence="3 4">PeD5</strain>
    </source>
</reference>
<dbReference type="EMBL" id="JAAIKB010000026">
    <property type="protein sequence ID" value="NGM24179.1"/>
    <property type="molecule type" value="Genomic_DNA"/>
</dbReference>
<proteinExistence type="predicted"/>